<evidence type="ECO:0000256" key="2">
    <source>
        <dbReference type="ARBA" id="ARBA00022448"/>
    </source>
</evidence>
<organism evidence="7 8">
    <name type="scientific">Hirsutella minnesotensis 3608</name>
    <dbReference type="NCBI Taxonomy" id="1043627"/>
    <lineage>
        <taxon>Eukaryota</taxon>
        <taxon>Fungi</taxon>
        <taxon>Dikarya</taxon>
        <taxon>Ascomycota</taxon>
        <taxon>Pezizomycotina</taxon>
        <taxon>Sordariomycetes</taxon>
        <taxon>Hypocreomycetidae</taxon>
        <taxon>Hypocreales</taxon>
        <taxon>Ophiocordycipitaceae</taxon>
        <taxon>Hirsutella</taxon>
    </lineage>
</organism>
<accession>A0A0F7ZKW0</accession>
<dbReference type="GO" id="GO:0005737">
    <property type="term" value="C:cytoplasm"/>
    <property type="evidence" value="ECO:0007669"/>
    <property type="project" value="UniProtKB-SubCell"/>
</dbReference>
<keyword evidence="2" id="KW-0813">Transport</keyword>
<dbReference type="EMBL" id="KQ030515">
    <property type="protein sequence ID" value="KJZ75686.1"/>
    <property type="molecule type" value="Genomic_DNA"/>
</dbReference>
<sequence length="1195" mass="131399">MPVSPDRGADGASMPSYHAPPEDGPYVLRSLLSNVPLSADGSQNNVNINCVEYLDGNLYVGTSASELLHFFQIPPDPADKSQQPVFILASRLSPPFSEPSGASSGSRPGIQQILLLPGVGKACILCNWTVTFYSLPELSPVSGTGQVKNCSWIGATDLNESGETASDADVTVLLSLKRRIQVVRVGETPRPIKNIDYAGSMFSIRRDSIACVADTRSYALLDIERQLKIPLMSISSLDEPPPSGEVGQAQSIASDTGGGIIRSASSAESRPHSPAQIHNRSASLGGSLLGSIRRHDPRTSEESSTPSRQLSPPAASTTSRSPPPQAPESDVGNAPADKPLPAPPEAADPSQSARQPEAKPFVILRPHIASPTREEFLVVIGTAPSEPGIGMFVNLDGDATRATIGFQEYPLQIAVDDTPSDMLSSRARTAGDDDGHVLASVARMTDGKLRHGIEIQKWSAGNEESPEKHWLSADSSDQTGPYGIRSLVGHGEIRFEEIVGKICQRRFSPFTSPMEASMSSLRGSDSRTASTIERLSKEKELFEREDSQDDESLPEGWEASRNAEGEDFTRRLAMTETKLGVWAGDCIWWAVRNPLILQLDAVLNASCPGGVENIKKLDKRAVCLVLEKIRGRDARSELQFLTFGYLRQKAGLLLLIAVMTVDDEQVHDGELDSLEEVLIDSKLDARVVLSLVPGVRNEILEGRRGIWIHGGVKSVADAFLQSPAFDNLVRAGLGRLGRKAMHFLRRFLSSWRKMKGFGSVADENEVFRTVDAALLIVLLELDRHSPKGLGKGGSVRSELNELVDRGVDCFERAVDLLESYNRLFVLSRLYQSRKMAGDVLATWKRIVEGERDEGQELRDGEQRVREYLAKISSQALVQEYGVWLANRNPRLGVQVFAEDKSRAPRFEPAQVVELLRREAANAVKYYLEYLVFGKGHTTYVNELITYYLDIVLGELETSAASRETVLAAYDAYRALQPPKPTYHHFLAENAPEDDEIWHSRLRLLQLLGGPHDYDSSAIRDRISRLSGELLVPETIILAGREHHHEDALRLLVHNLGDYDTAVSYCLRGGVSVYLPPQGHGNRASLPEIEQQRRLFQVLLHEFLAIQDQGARFEQTGALLEHFGGWFEIEEVLQLMPDSWPLDVVAGFLMGALKRLVRDKHEITMTRALSGAENLRINYDLVVGMAEKGPSIEAAS</sequence>
<feature type="region of interest" description="Disordered" evidence="5">
    <location>
        <begin position="234"/>
        <end position="356"/>
    </location>
</feature>
<proteinExistence type="predicted"/>
<feature type="domain" description="CNH" evidence="6">
    <location>
        <begin position="45"/>
        <end position="468"/>
    </location>
</feature>
<dbReference type="GO" id="GO:0006914">
    <property type="term" value="P:autophagy"/>
    <property type="evidence" value="ECO:0007669"/>
    <property type="project" value="TreeGrafter"/>
</dbReference>
<evidence type="ECO:0000256" key="5">
    <source>
        <dbReference type="SAM" id="MobiDB-lite"/>
    </source>
</evidence>
<dbReference type="InterPro" id="IPR032914">
    <property type="entry name" value="Vam6/VPS39/TRAP1"/>
</dbReference>
<dbReference type="GO" id="GO:0034058">
    <property type="term" value="P:endosomal vesicle fusion"/>
    <property type="evidence" value="ECO:0007669"/>
    <property type="project" value="TreeGrafter"/>
</dbReference>
<dbReference type="GO" id="GO:0016020">
    <property type="term" value="C:membrane"/>
    <property type="evidence" value="ECO:0007669"/>
    <property type="project" value="TreeGrafter"/>
</dbReference>
<dbReference type="Proteomes" id="UP000054481">
    <property type="component" value="Unassembled WGS sequence"/>
</dbReference>
<feature type="region of interest" description="Disordered" evidence="5">
    <location>
        <begin position="1"/>
        <end position="20"/>
    </location>
</feature>
<keyword evidence="8" id="KW-1185">Reference proteome</keyword>
<dbReference type="GO" id="GO:0015031">
    <property type="term" value="P:protein transport"/>
    <property type="evidence" value="ECO:0007669"/>
    <property type="project" value="UniProtKB-KW"/>
</dbReference>
<dbReference type="PANTHER" id="PTHR12894:SF27">
    <property type="entry name" value="TRANSFORMING GROWTH FACTOR-BETA RECEPTOR-ASSOCIATED PROTEIN 1"/>
    <property type="match status" value="1"/>
</dbReference>
<keyword evidence="3" id="KW-0963">Cytoplasm</keyword>
<reference evidence="7 8" key="1">
    <citation type="journal article" date="2014" name="Genome Biol. Evol.">
        <title>Comparative genomics and transcriptomics analyses reveal divergent lifestyle features of nematode endoparasitic fungus Hirsutella minnesotensis.</title>
        <authorList>
            <person name="Lai Y."/>
            <person name="Liu K."/>
            <person name="Zhang X."/>
            <person name="Zhang X."/>
            <person name="Li K."/>
            <person name="Wang N."/>
            <person name="Shu C."/>
            <person name="Wu Y."/>
            <person name="Wang C."/>
            <person name="Bushley K.E."/>
            <person name="Xiang M."/>
            <person name="Liu X."/>
        </authorList>
    </citation>
    <scope>NUCLEOTIDE SEQUENCE [LARGE SCALE GENOMIC DNA]</scope>
    <source>
        <strain evidence="7 8">3608</strain>
    </source>
</reference>
<evidence type="ECO:0000313" key="8">
    <source>
        <dbReference type="Proteomes" id="UP000054481"/>
    </source>
</evidence>
<feature type="compositionally biased region" description="Low complexity" evidence="5">
    <location>
        <begin position="311"/>
        <end position="320"/>
    </location>
</feature>
<evidence type="ECO:0000256" key="3">
    <source>
        <dbReference type="ARBA" id="ARBA00022490"/>
    </source>
</evidence>
<comment type="subcellular location">
    <subcellularLocation>
        <location evidence="1">Cytoplasm</location>
    </subcellularLocation>
</comment>
<dbReference type="OrthoDB" id="5325112at2759"/>
<dbReference type="PANTHER" id="PTHR12894">
    <property type="entry name" value="CNH DOMAIN CONTAINING"/>
    <property type="match status" value="1"/>
</dbReference>
<dbReference type="PROSITE" id="PS50219">
    <property type="entry name" value="CNH"/>
    <property type="match status" value="1"/>
</dbReference>
<gene>
    <name evidence="7" type="ORF">HIM_04843</name>
</gene>
<feature type="region of interest" description="Disordered" evidence="5">
    <location>
        <begin position="538"/>
        <end position="560"/>
    </location>
</feature>
<evidence type="ECO:0000313" key="7">
    <source>
        <dbReference type="EMBL" id="KJZ75686.1"/>
    </source>
</evidence>
<name>A0A0F7ZKW0_9HYPO</name>
<evidence type="ECO:0000256" key="1">
    <source>
        <dbReference type="ARBA" id="ARBA00004496"/>
    </source>
</evidence>
<dbReference type="InterPro" id="IPR001180">
    <property type="entry name" value="CNH_dom"/>
</dbReference>
<keyword evidence="4" id="KW-0653">Protein transport</keyword>
<evidence type="ECO:0000256" key="4">
    <source>
        <dbReference type="ARBA" id="ARBA00022927"/>
    </source>
</evidence>
<dbReference type="AlphaFoldDB" id="A0A0F7ZKW0"/>
<evidence type="ECO:0000259" key="6">
    <source>
        <dbReference type="PROSITE" id="PS50219"/>
    </source>
</evidence>
<protein>
    <recommendedName>
        <fullName evidence="6">CNH domain-containing protein</fullName>
    </recommendedName>
</protein>